<dbReference type="Proteomes" id="UP000015093">
    <property type="component" value="Segment"/>
</dbReference>
<proteinExistence type="predicted"/>
<dbReference type="KEGG" id="vg:26642555"/>
<evidence type="ECO:0000313" key="2">
    <source>
        <dbReference type="Proteomes" id="UP000015093"/>
    </source>
</evidence>
<evidence type="ECO:0000313" key="1">
    <source>
        <dbReference type="EMBL" id="AGR47102.1"/>
    </source>
</evidence>
<dbReference type="RefSeq" id="YP_009216207.1">
    <property type="nucleotide sequence ID" value="NC_028983.1"/>
</dbReference>
<organism evidence="1 2">
    <name type="scientific">Bacillus phage Shanette</name>
    <dbReference type="NCBI Taxonomy" id="1296656"/>
    <lineage>
        <taxon>Viruses</taxon>
        <taxon>Duplodnaviria</taxon>
        <taxon>Heunggongvirae</taxon>
        <taxon>Uroviricota</taxon>
        <taxon>Caudoviricetes</taxon>
        <taxon>Herelleviridae</taxon>
        <taxon>Spounavirinae</taxon>
        <taxon>Siminovitchvirus</taxon>
        <taxon>Siminovitchvirus shanette</taxon>
    </lineage>
</organism>
<reference evidence="1 2" key="1">
    <citation type="journal article" date="2014" name="Genome Announc.">
        <title>Genome Sequences of Three Novel Bacillus cereus Bacteriophages.</title>
        <authorList>
            <person name="Grose J.H."/>
            <person name="Jensen J.D."/>
            <person name="Merrill B.D."/>
            <person name="Fisher J.N."/>
            <person name="Burnett S.H."/>
            <person name="Breakwell D.P."/>
        </authorList>
    </citation>
    <scope>NUCLEOTIDE SEQUENCE [LARGE SCALE GENOMIC DNA]</scope>
</reference>
<name>S5MTI5_9CAUD</name>
<dbReference type="GeneID" id="26642555"/>
<accession>S5MTI5</accession>
<gene>
    <name evidence="1" type="ORF">SHANETTE_212</name>
</gene>
<sequence length="87" mass="9893">MAKKSQDKLLSILMGNLGDAKLTKITSSKEDNYGSSDTIELTFEDNNDRERILSISSDHEVDEKDRDKIHTSLNVDVQYVQVEHILL</sequence>
<keyword evidence="2" id="KW-1185">Reference proteome</keyword>
<protein>
    <submittedName>
        <fullName evidence="1">Uncharacterized protein</fullName>
    </submittedName>
</protein>
<dbReference type="EMBL" id="KC595513">
    <property type="protein sequence ID" value="AGR47102.1"/>
    <property type="molecule type" value="Genomic_DNA"/>
</dbReference>